<dbReference type="Pfam" id="PF07940">
    <property type="entry name" value="Hepar_II_III_C"/>
    <property type="match status" value="1"/>
</dbReference>
<gene>
    <name evidence="10" type="ORF">OE104_10050</name>
</gene>
<evidence type="ECO:0000256" key="8">
    <source>
        <dbReference type="ARBA" id="ARBA00023235"/>
    </source>
</evidence>
<keyword evidence="5" id="KW-1133">Transmembrane helix</keyword>
<dbReference type="InterPro" id="IPR008929">
    <property type="entry name" value="Chondroitin_lyas"/>
</dbReference>
<keyword evidence="7" id="KW-0325">Glycoprotein</keyword>
<keyword evidence="4" id="KW-0732">Signal</keyword>
<comment type="subcellular location">
    <subcellularLocation>
        <location evidence="2">Cell envelope</location>
    </subcellularLocation>
    <subcellularLocation>
        <location evidence="1">Membrane</location>
        <topology evidence="1">Multi-pass membrane protein</topology>
    </subcellularLocation>
</comment>
<dbReference type="PANTHER" id="PTHR15532">
    <property type="match status" value="1"/>
</dbReference>
<dbReference type="RefSeq" id="WP_275416728.1">
    <property type="nucleotide sequence ID" value="NZ_CP106878.1"/>
</dbReference>
<dbReference type="GO" id="GO:0016829">
    <property type="term" value="F:lyase activity"/>
    <property type="evidence" value="ECO:0007669"/>
    <property type="project" value="InterPro"/>
</dbReference>
<dbReference type="GO" id="GO:0030313">
    <property type="term" value="C:cell envelope"/>
    <property type="evidence" value="ECO:0007669"/>
    <property type="project" value="UniProtKB-SubCell"/>
</dbReference>
<proteinExistence type="predicted"/>
<dbReference type="InterPro" id="IPR012480">
    <property type="entry name" value="Hepar_II_III_C"/>
</dbReference>
<evidence type="ECO:0000256" key="5">
    <source>
        <dbReference type="ARBA" id="ARBA00022989"/>
    </source>
</evidence>
<evidence type="ECO:0000313" key="11">
    <source>
        <dbReference type="Proteomes" id="UP001164718"/>
    </source>
</evidence>
<feature type="domain" description="Heparinase II/III-like C-terminal" evidence="9">
    <location>
        <begin position="381"/>
        <end position="535"/>
    </location>
</feature>
<dbReference type="Proteomes" id="UP001164718">
    <property type="component" value="Chromosome"/>
</dbReference>
<dbReference type="GO" id="GO:0016020">
    <property type="term" value="C:membrane"/>
    <property type="evidence" value="ECO:0007669"/>
    <property type="project" value="UniProtKB-SubCell"/>
</dbReference>
<evidence type="ECO:0000256" key="4">
    <source>
        <dbReference type="ARBA" id="ARBA00022729"/>
    </source>
</evidence>
<organism evidence="10 11">
    <name type="scientific">Fervidibacillus albus</name>
    <dbReference type="NCBI Taxonomy" id="2980026"/>
    <lineage>
        <taxon>Bacteria</taxon>
        <taxon>Bacillati</taxon>
        <taxon>Bacillota</taxon>
        <taxon>Bacilli</taxon>
        <taxon>Bacillales</taxon>
        <taxon>Bacillaceae</taxon>
        <taxon>Fervidibacillus</taxon>
    </lineage>
</organism>
<evidence type="ECO:0000256" key="7">
    <source>
        <dbReference type="ARBA" id="ARBA00023180"/>
    </source>
</evidence>
<dbReference type="AlphaFoldDB" id="A0A9E8LST2"/>
<evidence type="ECO:0000256" key="2">
    <source>
        <dbReference type="ARBA" id="ARBA00004196"/>
    </source>
</evidence>
<evidence type="ECO:0000256" key="1">
    <source>
        <dbReference type="ARBA" id="ARBA00004141"/>
    </source>
</evidence>
<keyword evidence="8" id="KW-0413">Isomerase</keyword>
<dbReference type="KEGG" id="faf:OE104_10050"/>
<reference evidence="10" key="1">
    <citation type="submission" date="2022-09" db="EMBL/GenBank/DDBJ databases">
        <title>Complete Genomes of Fervidibacillus albus and Fervidibacillus halotolerans isolated from tidal flat sediments.</title>
        <authorList>
            <person name="Kwon K.K."/>
            <person name="Yang S.-H."/>
            <person name="Park M.J."/>
            <person name="Oh H.-M."/>
        </authorList>
    </citation>
    <scope>NUCLEOTIDE SEQUENCE</scope>
    <source>
        <strain evidence="10">MEBiC13591</strain>
    </source>
</reference>
<dbReference type="Gene3D" id="2.70.98.70">
    <property type="match status" value="1"/>
</dbReference>
<protein>
    <submittedName>
        <fullName evidence="10">DUF4962 domain-containing protein</fullName>
    </submittedName>
</protein>
<accession>A0A9E8LST2</accession>
<dbReference type="Gene3D" id="1.50.10.100">
    <property type="entry name" value="Chondroitin AC/alginate lyase"/>
    <property type="match status" value="1"/>
</dbReference>
<keyword evidence="11" id="KW-1185">Reference proteome</keyword>
<evidence type="ECO:0000256" key="3">
    <source>
        <dbReference type="ARBA" id="ARBA00022692"/>
    </source>
</evidence>
<name>A0A9E8LST2_9BACI</name>
<keyword evidence="3" id="KW-0812">Transmembrane</keyword>
<evidence type="ECO:0000313" key="10">
    <source>
        <dbReference type="EMBL" id="WAA08944.1"/>
    </source>
</evidence>
<dbReference type="InterPro" id="IPR052447">
    <property type="entry name" value="Dermatan-Sulfate_Isomerase"/>
</dbReference>
<keyword evidence="6" id="KW-0472">Membrane</keyword>
<dbReference type="PANTHER" id="PTHR15532:SF5">
    <property type="entry name" value="SULFOTRANSFERASE DOMAIN-CONTAINING PROTEIN"/>
    <property type="match status" value="1"/>
</dbReference>
<dbReference type="GO" id="GO:0016853">
    <property type="term" value="F:isomerase activity"/>
    <property type="evidence" value="ECO:0007669"/>
    <property type="project" value="UniProtKB-KW"/>
</dbReference>
<sequence>MPKKKYLFINHDIDELRKEIQTIRKPLYKRLYEVCRLYANQPLPEKHPPQSITFMGMASLNLSLAYLLTRQKHYLDEAKRWIFTAVKYPRWGHAHLVDVDLSASWLLFGLGLSYNWLKDELSLQERTLLKDKLILQSNKMYDFVIQMQKDGMEWPVQFWQNHNWINFTGLATAAYALGEEYEQSKQIIDHAKKNFDFVYEVLADDGSNYEGVVYWRYGVIWLFIYAHLLKYTEGIDYFKKSDFMKQTFFYRLYQAAPNLEEIINFGDCHDRRSGHSCALYYKIASEYTNNYAQYLGNLVREHFLYREQYESGVKPGILHEAGLEFLWYNPEIKEKRFDDLPLVKYFEDLGLIVVRSSWEQDAIHFSFKSGHPGGKKQWEKSYELFIDKGWKTRGLAHQHPDNNSFILHAHDSYLAIDDGYNRTVKACEHNVVIVDGKGYPNEGHNDIWEEWKQDCVSEIEEFVNEDDLVYFVGEAHKMYDPTLQLTRFARHVFYTGKDYFVIFDDLNSDQKHTYTWIMHTDTTPNVRYDEVRTFEYENGPAKMNLYSVIPKESDYKFKNTVVRAIMTTQEPDKFRETKMRTIHIENKEKSNSMCFLNVISIRKAFDEENIQIQRIDRPHMKGVIVKKGEDEEVYLFSKSRRIEYQTVKADAEVVLLQYKNEQLVKFMVKDCNKFSIDGNELIKEYIKKTVIKSCHSVSV</sequence>
<evidence type="ECO:0000256" key="6">
    <source>
        <dbReference type="ARBA" id="ARBA00023136"/>
    </source>
</evidence>
<dbReference type="SUPFAM" id="SSF48230">
    <property type="entry name" value="Chondroitin AC/alginate lyase"/>
    <property type="match status" value="1"/>
</dbReference>
<dbReference type="EMBL" id="CP106878">
    <property type="protein sequence ID" value="WAA08944.1"/>
    <property type="molecule type" value="Genomic_DNA"/>
</dbReference>
<evidence type="ECO:0000259" key="9">
    <source>
        <dbReference type="Pfam" id="PF07940"/>
    </source>
</evidence>